<feature type="signal peptide" evidence="1">
    <location>
        <begin position="1"/>
        <end position="37"/>
    </location>
</feature>
<proteinExistence type="predicted"/>
<keyword evidence="1" id="KW-0732">Signal</keyword>
<name>A0A291G9G7_9RHOB</name>
<dbReference type="Proteomes" id="UP000217935">
    <property type="component" value="Chromosome"/>
</dbReference>
<dbReference type="PROSITE" id="PS51208">
    <property type="entry name" value="AUTOTRANSPORTER"/>
    <property type="match status" value="1"/>
</dbReference>
<dbReference type="RefSeq" id="WP_096805007.1">
    <property type="nucleotide sequence ID" value="NZ_CP022196.1"/>
</dbReference>
<dbReference type="OrthoDB" id="7779033at2"/>
<dbReference type="KEGG" id="ceh:CEW89_04165"/>
<accession>A0A291G9G7</accession>
<evidence type="ECO:0000259" key="2">
    <source>
        <dbReference type="PROSITE" id="PS51208"/>
    </source>
</evidence>
<keyword evidence="4" id="KW-1185">Reference proteome</keyword>
<dbReference type="Gene3D" id="2.160.20.20">
    <property type="match status" value="1"/>
</dbReference>
<evidence type="ECO:0000256" key="1">
    <source>
        <dbReference type="SAM" id="SignalP"/>
    </source>
</evidence>
<dbReference type="InterPro" id="IPR005546">
    <property type="entry name" value="Autotransporte_beta"/>
</dbReference>
<dbReference type="InterPro" id="IPR011050">
    <property type="entry name" value="Pectin_lyase_fold/virulence"/>
</dbReference>
<protein>
    <recommendedName>
        <fullName evidence="2">Autotransporter domain-containing protein</fullName>
    </recommendedName>
</protein>
<feature type="chain" id="PRO_5012403366" description="Autotransporter domain-containing protein" evidence="1">
    <location>
        <begin position="38"/>
        <end position="1927"/>
    </location>
</feature>
<sequence>MPYEFSGNFSVKQRAVLIASASALALMVGLGGQIASADTLYWDGTDTSADADGGTGTWTTGGTNWDDAATSGTETAWSDGDDAVFTAAPGTVTVNSAGGAVVVNDLTFDSTILSPSSNTVEGDTLTTANGDTSIIIGEETVYFNTDLDGSANSTAFTLSGTSSSSFSQLALHGTISGGSFTLEDSTRLSISDGTLDVGTGTIAVTEDSYLNSNNPANVLTGDITVGTNARLTSYGTVNGDITNESGSAFTASLGGTVNGDITNTGSTADMTVTSLDLNVTGDVTNTDGATLNLDGDLTVGGTFTQDDNPSDAGDVNFNGNTLSADIVDIDADITIGDGTNGGTLNSTTSTDIETGATVTLADSSANLTSDGTITVNGTVDNTHGGVISATTVNVNNGSIDTSGTFTATTTNVTAGDGETAALNNTGTITGNIAISSTGTGAASVTNDTSATITGNVTVGPAASGSASLANSGEISGTVTVDANGTFTMDDGSVGALVNNTDGTSTLTGGEVTGTTTVTGGTVTSSGDLTGGATVTGGTLDITGGTSGAVTNASTLELGGGTVASVTQSGGSTTVDGDTTVTGTTDINGGSFAVNSGATLTGSVDLDANTTSGTISGTVDGDVTSATEVDVASGGAVTGTLSNSGTGSSNAGTVGALVNSGGTFDNSGTVTGTTTVSGGTVTSSGDLTGGATVTGGTLDITGGTSGAVTNASTLELGGGTVASVTQSGGSTTVDGDTTVTGTTDINGGTFAVNSGATLTGSVDLDTNATSGTISGTVNGDVTSATEVDVASTGEVTGTLSNSGTGSSNAGTVGALVNSGGTFDNSGTVTGTTTVTGGTVTSSGDLTGGATVTGGTLDITGGTSGAVTNASTLELGGGTVASLDNTTGNVTMTGGEITGDLENANSMTVEGGTLSGNVTNSGTLNVAVDQTVGGDIDNSGTLALTTDGITVGTSGTLTTSGNVTTVGTGTLSAGTIVIDNAATFNGTTDLDGSVVLDGDIENAATLTVSGDMTLTGDLTNTGGLSFGAALDAGGNAITNDGGSFDVTATGSITDGGLLTNQNGGVMGFADGSTSTVSSTVNTGAGSTLTVDGTLNSAGGITNDTDATLTVGATGEITGALTNSSTFALNGGSVGAASNLSGGTMTVTGGGTVNGTLTNAETLDITSGTLTVNGGSSNSGTVDIADGTTLASDLDNSGDVTLTGEIDGNLTNRSGGTVTVDDADSAVTGTTANAGDLLIDDGAVLTAGGTVTNQSGGFIDLAGDLAGNVVNQTGGTIETTDAAGLIDGTLTSAGTIDVDSGETLTVTGLTTLQNGSQTTVEGTYLGDITLDSGASLDVDASAVLGADTDTSTIQNGGDMTLGGDVYGSLSVLNSGSLQVFDDFMLTGSLANAGNMQVETGLTISAGSSAAITNSGTLMLYSGSSIVGLTNTSGGTTSLVNETAGVASTATIASLDTSGTLDLANGVDTDVLNITGDAVINGTVEMDVDLSEGSSTGDLIAVGGNVSGNVHLSFSNSSGSLGTIDTGGITVLTYGGTSSLTVTDTSGLDTSGGLVYSLTKVNSSTGSGSYVIESSVADGVSAVASSVGLIQSLVGSVVNRPTSAFVAGFNPGENEPCGFGSWARATGGKADADGNYTDVGTGRSGTSPLSLNYGGLQAGGDYSCFGGHFNGWNLSFGGIVGVNTGSSKNDVYSFSALTGTSTDTVVSRTKTDFDQTYVGGYVVAEKDRFFADLQLRLEDTAFTSTNSAVAGSNGTDLGLTNAEYDNTGYTVSGSMGYVFPDIDKRGLNFVTTAGFSFTSSETDPINFDNGSVLELEDGKTQIGFLSGSLSKTKIATDQKSALNYFSTLTLYNDFADDRLATYTDSVGDTSDISLESLGAYGELSLGMNYTRLLEPGDFGAAKMLNATIRLDGRKGENLESWGITGQFRIQF</sequence>
<dbReference type="SUPFAM" id="SSF103515">
    <property type="entry name" value="Autotransporter"/>
    <property type="match status" value="1"/>
</dbReference>
<evidence type="ECO:0000313" key="3">
    <source>
        <dbReference type="EMBL" id="ATG46825.1"/>
    </source>
</evidence>
<dbReference type="STRING" id="1758178.GCA_001550095_02673"/>
<dbReference type="SUPFAM" id="SSF51126">
    <property type="entry name" value="Pectin lyase-like"/>
    <property type="match status" value="1"/>
</dbReference>
<reference evidence="3 4" key="1">
    <citation type="submission" date="2017-06" db="EMBL/GenBank/DDBJ databases">
        <title>Celeribacter sp. TSPH2 complete genome sequence.</title>
        <authorList>
            <person name="Woo J.-H."/>
            <person name="Kim H.-S."/>
        </authorList>
    </citation>
    <scope>NUCLEOTIDE SEQUENCE [LARGE SCALE GENOMIC DNA]</scope>
    <source>
        <strain evidence="3 4">TSPH2</strain>
    </source>
</reference>
<evidence type="ECO:0000313" key="4">
    <source>
        <dbReference type="Proteomes" id="UP000217935"/>
    </source>
</evidence>
<dbReference type="EMBL" id="CP022196">
    <property type="protein sequence ID" value="ATG46825.1"/>
    <property type="molecule type" value="Genomic_DNA"/>
</dbReference>
<dbReference type="InterPro" id="IPR036709">
    <property type="entry name" value="Autotransporte_beta_dom_sf"/>
</dbReference>
<gene>
    <name evidence="3" type="ORF">CEW89_04165</name>
</gene>
<organism evidence="3 4">
    <name type="scientific">Celeribacter ethanolicus</name>
    <dbReference type="NCBI Taxonomy" id="1758178"/>
    <lineage>
        <taxon>Bacteria</taxon>
        <taxon>Pseudomonadati</taxon>
        <taxon>Pseudomonadota</taxon>
        <taxon>Alphaproteobacteria</taxon>
        <taxon>Rhodobacterales</taxon>
        <taxon>Roseobacteraceae</taxon>
        <taxon>Celeribacter</taxon>
    </lineage>
</organism>
<dbReference type="InterPro" id="IPR012332">
    <property type="entry name" value="Autotransporter_pectin_lyase_C"/>
</dbReference>
<feature type="domain" description="Autotransporter" evidence="2">
    <location>
        <begin position="1610"/>
        <end position="1927"/>
    </location>
</feature>